<sequence length="257" mass="25526">MPPQFKRANSDRTETSELTLEKHMNRNLVKGTAVVALMLGASLAFSSSASAFKFLHSNKCCNSGGLFSGLKAHKCGGGLLAKLKAKDCCAPEPCCEPAPAPCCEPAPEPCCEPAPAPCCEAAPAPAPCCGEPAPAPVVEAAPCCGGEVAPVMEGSVMQSSEGFDLAPGETLVPGSVVTGEAAAATEEAAPAAPVADAEATEEAAPPAPVADEAPAAEAPAAEEAAPAAPAAEEVKSSSDQVEEAAPPVPQPDANTDI</sequence>
<organism evidence="2 3">
    <name type="scientific">Rhodopirellula europaea SH398</name>
    <dbReference type="NCBI Taxonomy" id="1263868"/>
    <lineage>
        <taxon>Bacteria</taxon>
        <taxon>Pseudomonadati</taxon>
        <taxon>Planctomycetota</taxon>
        <taxon>Planctomycetia</taxon>
        <taxon>Pirellulales</taxon>
        <taxon>Pirellulaceae</taxon>
        <taxon>Rhodopirellula</taxon>
    </lineage>
</organism>
<dbReference type="Proteomes" id="UP000011996">
    <property type="component" value="Unassembled WGS sequence"/>
</dbReference>
<dbReference type="PATRIC" id="fig|1263868.3.peg.4641"/>
<accession>M5S0Q8</accession>
<comment type="caution">
    <text evidence="2">The sequence shown here is derived from an EMBL/GenBank/DDBJ whole genome shotgun (WGS) entry which is preliminary data.</text>
</comment>
<protein>
    <submittedName>
        <fullName evidence="2">Signal peptide protein</fullName>
    </submittedName>
</protein>
<name>M5S0Q8_9BACT</name>
<feature type="compositionally biased region" description="Low complexity" evidence="1">
    <location>
        <begin position="209"/>
        <end position="231"/>
    </location>
</feature>
<evidence type="ECO:0000313" key="3">
    <source>
        <dbReference type="Proteomes" id="UP000011996"/>
    </source>
</evidence>
<feature type="compositionally biased region" description="Low complexity" evidence="1">
    <location>
        <begin position="182"/>
        <end position="197"/>
    </location>
</feature>
<evidence type="ECO:0000313" key="2">
    <source>
        <dbReference type="EMBL" id="EMI25140.1"/>
    </source>
</evidence>
<feature type="region of interest" description="Disordered" evidence="1">
    <location>
        <begin position="182"/>
        <end position="257"/>
    </location>
</feature>
<reference evidence="2 3" key="1">
    <citation type="journal article" date="2013" name="Mar. Genomics">
        <title>Expression of sulfatases in Rhodopirellula baltica and the diversity of sulfatases in the genus Rhodopirellula.</title>
        <authorList>
            <person name="Wegner C.E."/>
            <person name="Richter-Heitmann T."/>
            <person name="Klindworth A."/>
            <person name="Klockow C."/>
            <person name="Richter M."/>
            <person name="Achstetter T."/>
            <person name="Glockner F.O."/>
            <person name="Harder J."/>
        </authorList>
    </citation>
    <scope>NUCLEOTIDE SEQUENCE [LARGE SCALE GENOMIC DNA]</scope>
    <source>
        <strain evidence="2 3">SH398</strain>
    </source>
</reference>
<proteinExistence type="predicted"/>
<dbReference type="STRING" id="1263868.RESH_04279"/>
<dbReference type="AlphaFoldDB" id="M5S0Q8"/>
<dbReference type="OrthoDB" id="9981392at2"/>
<gene>
    <name evidence="2" type="ORF">RESH_04279</name>
</gene>
<dbReference type="EMBL" id="ANOF01000137">
    <property type="protein sequence ID" value="EMI25140.1"/>
    <property type="molecule type" value="Genomic_DNA"/>
</dbReference>
<evidence type="ECO:0000256" key="1">
    <source>
        <dbReference type="SAM" id="MobiDB-lite"/>
    </source>
</evidence>